<dbReference type="Gene3D" id="2.60.120.380">
    <property type="match status" value="1"/>
</dbReference>
<accession>A0ABY2KN41</accession>
<dbReference type="EMBL" id="RPEM01000003">
    <property type="protein sequence ID" value="TGD44064.1"/>
    <property type="molecule type" value="Genomic_DNA"/>
</dbReference>
<reference evidence="6 7" key="1">
    <citation type="submission" date="2018-11" db="EMBL/GenBank/DDBJ databases">
        <title>Tabrizicola sp. isolated from sediment of alpine lake.</title>
        <authorList>
            <person name="Liu Z."/>
        </authorList>
    </citation>
    <scope>NUCLEOTIDE SEQUENCE [LARGE SCALE GENOMIC DNA]</scope>
    <source>
        <strain evidence="6 7">DRYC-M-16</strain>
    </source>
</reference>
<dbReference type="InterPro" id="IPR007280">
    <property type="entry name" value="Peptidase_C_arc/bac"/>
</dbReference>
<keyword evidence="2" id="KW-0479">Metal-binding</keyword>
<evidence type="ECO:0000313" key="6">
    <source>
        <dbReference type="EMBL" id="TGD44064.1"/>
    </source>
</evidence>
<keyword evidence="3" id="KW-0378">Hydrolase</keyword>
<dbReference type="InterPro" id="IPR006026">
    <property type="entry name" value="Peptidase_Metallo"/>
</dbReference>
<gene>
    <name evidence="6" type="ORF">EEB11_04950</name>
</gene>
<proteinExistence type="predicted"/>
<evidence type="ECO:0000256" key="1">
    <source>
        <dbReference type="ARBA" id="ARBA00022670"/>
    </source>
</evidence>
<evidence type="ECO:0000313" key="7">
    <source>
        <dbReference type="Proteomes" id="UP000297741"/>
    </source>
</evidence>
<dbReference type="InterPro" id="IPR001818">
    <property type="entry name" value="Pept_M10_metallopeptidase"/>
</dbReference>
<dbReference type="SUPFAM" id="SSF55486">
    <property type="entry name" value="Metalloproteases ('zincins'), catalytic domain"/>
    <property type="match status" value="1"/>
</dbReference>
<keyword evidence="7" id="KW-1185">Reference proteome</keyword>
<dbReference type="SMART" id="SM00235">
    <property type="entry name" value="ZnMc"/>
    <property type="match status" value="1"/>
</dbReference>
<evidence type="ECO:0000256" key="4">
    <source>
        <dbReference type="ARBA" id="ARBA00022833"/>
    </source>
</evidence>
<protein>
    <recommendedName>
        <fullName evidence="5">Peptidase metallopeptidase domain-containing protein</fullName>
    </recommendedName>
</protein>
<keyword evidence="4" id="KW-0862">Zinc</keyword>
<evidence type="ECO:0000259" key="5">
    <source>
        <dbReference type="SMART" id="SM00235"/>
    </source>
</evidence>
<comment type="caution">
    <text evidence="6">The sequence shown here is derived from an EMBL/GenBank/DDBJ whole genome shotgun (WGS) entry which is preliminary data.</text>
</comment>
<dbReference type="InterPro" id="IPR024079">
    <property type="entry name" value="MetalloPept_cat_dom_sf"/>
</dbReference>
<sequence>MAKDSFLGPVLRDAGMAIRRAAVELGDVPGSAATPARIAVGDTFTGSLTAGDRDWVAVELSAGQTYVFTAYGTGGGAGLSDPHLALRDGSGTWVAFNDDVGADNTTSMVRFTPSVSGTYFLDVGGSGGAQGQYTLRTATDVFTIEQIASQLTDSGWGAARSALTLEGVRTGLPVTVNLTALTAQGQDVARMALDTWSATTGVVFVETGSARATILFDDHDPDYGDGRYAFAGPNAIYPDGTYGSATVTVSTGWLDAYGTTFGSYGYQTYLHEIGHALGLGHGGFYNGSASYGVDNHYRNDSTQMTIMSYFDVAANGFVEATPFQPITPMVADLAALAYLYPALPAVFAGDTVWGAHSTLPGRLGTAMAVMFDGLARPWWMDPAETFGFTIVDDGGWDRMDFSATNAT</sequence>
<name>A0ABY2KN41_9RHOB</name>
<feature type="domain" description="Peptidase metallopeptidase" evidence="5">
    <location>
        <begin position="165"/>
        <end position="312"/>
    </location>
</feature>
<dbReference type="RefSeq" id="WP_135429322.1">
    <property type="nucleotide sequence ID" value="NZ_RPEM01000003.1"/>
</dbReference>
<evidence type="ECO:0000256" key="3">
    <source>
        <dbReference type="ARBA" id="ARBA00022801"/>
    </source>
</evidence>
<keyword evidence="1" id="KW-0645">Protease</keyword>
<dbReference type="Proteomes" id="UP000297741">
    <property type="component" value="Unassembled WGS sequence"/>
</dbReference>
<dbReference type="Pfam" id="PF00413">
    <property type="entry name" value="Peptidase_M10"/>
    <property type="match status" value="1"/>
</dbReference>
<dbReference type="Gene3D" id="3.40.390.10">
    <property type="entry name" value="Collagenase (Catalytic Domain)"/>
    <property type="match status" value="1"/>
</dbReference>
<evidence type="ECO:0000256" key="2">
    <source>
        <dbReference type="ARBA" id="ARBA00022723"/>
    </source>
</evidence>
<dbReference type="Pfam" id="PF04151">
    <property type="entry name" value="PPC"/>
    <property type="match status" value="1"/>
</dbReference>
<organism evidence="6 7">
    <name type="scientific">Pseudotabrizicola sediminis</name>
    <dbReference type="NCBI Taxonomy" id="2486418"/>
    <lineage>
        <taxon>Bacteria</taxon>
        <taxon>Pseudomonadati</taxon>
        <taxon>Pseudomonadota</taxon>
        <taxon>Alphaproteobacteria</taxon>
        <taxon>Rhodobacterales</taxon>
        <taxon>Paracoccaceae</taxon>
        <taxon>Pseudotabrizicola</taxon>
    </lineage>
</organism>